<proteinExistence type="inferred from homology"/>
<dbReference type="GO" id="GO:0004609">
    <property type="term" value="F:phosphatidylserine decarboxylase activity"/>
    <property type="evidence" value="ECO:0007669"/>
    <property type="project" value="InterPro"/>
</dbReference>
<sequence length="208" mass="22411">MVAPEGKSFIAAVALVTFISTSLAWGIGIVIFRLISLVLIVFLGFCFIFFRDPSRTIPVGDKIVLAPADGKVVDVSQSENGEKKVSIFLSVFDVHRNRTPVDGIVTRVNYSKGRFLAAFNPDSSEINEHTDVEIQSPGGIVRVRQIAGILARRIICHLKEGQQVSGGESLGFIRFGSRTDLVVPPGTSINVKVGDRVKSGSSIIGELS</sequence>
<keyword evidence="2" id="KW-0444">Lipid biosynthesis</keyword>
<evidence type="ECO:0000256" key="5">
    <source>
        <dbReference type="ARBA" id="ARBA00023136"/>
    </source>
</evidence>
<keyword evidence="8" id="KW-0456">Lyase</keyword>
<evidence type="ECO:0000256" key="6">
    <source>
        <dbReference type="ARBA" id="ARBA00023145"/>
    </source>
</evidence>
<keyword evidence="11" id="KW-1133">Transmembrane helix</keyword>
<evidence type="ECO:0000256" key="8">
    <source>
        <dbReference type="ARBA" id="ARBA00023239"/>
    </source>
</evidence>
<evidence type="ECO:0000256" key="7">
    <source>
        <dbReference type="ARBA" id="ARBA00023209"/>
    </source>
</evidence>
<keyword evidence="4" id="KW-0443">Lipid metabolism</keyword>
<evidence type="ECO:0000256" key="2">
    <source>
        <dbReference type="ARBA" id="ARBA00022516"/>
    </source>
</evidence>
<dbReference type="AlphaFoldDB" id="A0A381PBJ2"/>
<organism evidence="12">
    <name type="scientific">marine metagenome</name>
    <dbReference type="NCBI Taxonomy" id="408172"/>
    <lineage>
        <taxon>unclassified sequences</taxon>
        <taxon>metagenomes</taxon>
        <taxon>ecological metagenomes</taxon>
    </lineage>
</organism>
<reference evidence="12" key="1">
    <citation type="submission" date="2018-05" db="EMBL/GenBank/DDBJ databases">
        <authorList>
            <person name="Lanie J.A."/>
            <person name="Ng W.-L."/>
            <person name="Kazmierczak K.M."/>
            <person name="Andrzejewski T.M."/>
            <person name="Davidsen T.M."/>
            <person name="Wayne K.J."/>
            <person name="Tettelin H."/>
            <person name="Glass J.I."/>
            <person name="Rusch D."/>
            <person name="Podicherti R."/>
            <person name="Tsui H.-C.T."/>
            <person name="Winkler M.E."/>
        </authorList>
    </citation>
    <scope>NUCLEOTIDE SEQUENCE</scope>
</reference>
<evidence type="ECO:0000256" key="1">
    <source>
        <dbReference type="ARBA" id="ARBA00022475"/>
    </source>
</evidence>
<dbReference type="InterPro" id="IPR033175">
    <property type="entry name" value="PSD-A"/>
</dbReference>
<keyword evidence="11" id="KW-0812">Transmembrane</keyword>
<evidence type="ECO:0000313" key="12">
    <source>
        <dbReference type="EMBL" id="SUZ63648.1"/>
    </source>
</evidence>
<dbReference type="NCBIfam" id="NF003685">
    <property type="entry name" value="PRK05305.2-5"/>
    <property type="match status" value="1"/>
</dbReference>
<dbReference type="Pfam" id="PF02666">
    <property type="entry name" value="PS_Dcarbxylase"/>
    <property type="match status" value="1"/>
</dbReference>
<dbReference type="HAMAP" id="MF_00664">
    <property type="entry name" value="PS_decarb_PSD_A"/>
    <property type="match status" value="1"/>
</dbReference>
<protein>
    <recommendedName>
        <fullName evidence="13">Phosphatidylserine decarboxylase</fullName>
    </recommendedName>
</protein>
<evidence type="ECO:0000256" key="11">
    <source>
        <dbReference type="SAM" id="Phobius"/>
    </source>
</evidence>
<dbReference type="NCBIfam" id="NF003678">
    <property type="entry name" value="PRK05305.1-2"/>
    <property type="match status" value="1"/>
</dbReference>
<accession>A0A381PBJ2</accession>
<evidence type="ECO:0000256" key="9">
    <source>
        <dbReference type="ARBA" id="ARBA00023264"/>
    </source>
</evidence>
<keyword evidence="5 11" id="KW-0472">Membrane</keyword>
<keyword evidence="9" id="KW-1208">Phospholipid metabolism</keyword>
<feature type="transmembrane region" description="Helical" evidence="11">
    <location>
        <begin position="34"/>
        <end position="50"/>
    </location>
</feature>
<evidence type="ECO:0000256" key="4">
    <source>
        <dbReference type="ARBA" id="ARBA00023098"/>
    </source>
</evidence>
<evidence type="ECO:0008006" key="13">
    <source>
        <dbReference type="Google" id="ProtNLM"/>
    </source>
</evidence>
<dbReference type="PANTHER" id="PTHR35809:SF1">
    <property type="entry name" value="ARCHAETIDYLSERINE DECARBOXYLASE PROENZYME-RELATED"/>
    <property type="match status" value="1"/>
</dbReference>
<keyword evidence="3" id="KW-0210">Decarboxylase</keyword>
<keyword evidence="6" id="KW-0865">Zymogen</keyword>
<keyword evidence="1" id="KW-1003">Cell membrane</keyword>
<dbReference type="InterPro" id="IPR003817">
    <property type="entry name" value="PS_Dcarbxylase"/>
</dbReference>
<evidence type="ECO:0000256" key="3">
    <source>
        <dbReference type="ARBA" id="ARBA00022793"/>
    </source>
</evidence>
<name>A0A381PBJ2_9ZZZZ</name>
<evidence type="ECO:0000256" key="10">
    <source>
        <dbReference type="ARBA" id="ARBA00023317"/>
    </source>
</evidence>
<dbReference type="PANTHER" id="PTHR35809">
    <property type="entry name" value="ARCHAETIDYLSERINE DECARBOXYLASE PROENZYME-RELATED"/>
    <property type="match status" value="1"/>
</dbReference>
<dbReference type="EMBL" id="UINC01000921">
    <property type="protein sequence ID" value="SUZ63648.1"/>
    <property type="molecule type" value="Genomic_DNA"/>
</dbReference>
<keyword evidence="7" id="KW-0594">Phospholipid biosynthesis</keyword>
<dbReference type="GO" id="GO:0008654">
    <property type="term" value="P:phospholipid biosynthetic process"/>
    <property type="evidence" value="ECO:0007669"/>
    <property type="project" value="UniProtKB-KW"/>
</dbReference>
<gene>
    <name evidence="12" type="ORF">METZ01_LOCUS16502</name>
</gene>
<keyword evidence="10" id="KW-0670">Pyruvate</keyword>